<accession>A0A7X2PD30</accession>
<sequence length="151" mass="17494">MRKVFVVNDFLLKSKVEALGYRCEVISSNIEELDKAIIVKIRDHSDFSYYENLKVNFAHKVKLLFIVFSPQVDCVAERPKGYYVRVAKKPDLTLKENRFLSALMKNDMTKGVCIDLNITRATYSSYCKKLCLKVGVKNATELRRWAFISIK</sequence>
<dbReference type="RefSeq" id="WP_154425498.1">
    <property type="nucleotide sequence ID" value="NZ_VUNN01000012.1"/>
</dbReference>
<organism evidence="1 2">
    <name type="scientific">Bullifex porci</name>
    <dbReference type="NCBI Taxonomy" id="2606638"/>
    <lineage>
        <taxon>Bacteria</taxon>
        <taxon>Pseudomonadati</taxon>
        <taxon>Spirochaetota</taxon>
        <taxon>Spirochaetia</taxon>
        <taxon>Spirochaetales</taxon>
        <taxon>Spirochaetaceae</taxon>
        <taxon>Bullifex</taxon>
    </lineage>
</organism>
<dbReference type="GO" id="GO:0003677">
    <property type="term" value="F:DNA binding"/>
    <property type="evidence" value="ECO:0007669"/>
    <property type="project" value="InterPro"/>
</dbReference>
<name>A0A7X2PD30_9SPIO</name>
<dbReference type="Proteomes" id="UP000460549">
    <property type="component" value="Unassembled WGS sequence"/>
</dbReference>
<proteinExistence type="predicted"/>
<protein>
    <submittedName>
        <fullName evidence="1">Uncharacterized protein</fullName>
    </submittedName>
</protein>
<comment type="caution">
    <text evidence="1">The sequence shown here is derived from an EMBL/GenBank/DDBJ whole genome shotgun (WGS) entry which is preliminary data.</text>
</comment>
<dbReference type="InterPro" id="IPR036388">
    <property type="entry name" value="WH-like_DNA-bd_sf"/>
</dbReference>
<gene>
    <name evidence="1" type="ORF">FYJ80_07000</name>
</gene>
<evidence type="ECO:0000313" key="2">
    <source>
        <dbReference type="Proteomes" id="UP000460549"/>
    </source>
</evidence>
<dbReference type="SUPFAM" id="SSF46894">
    <property type="entry name" value="C-terminal effector domain of the bipartite response regulators"/>
    <property type="match status" value="1"/>
</dbReference>
<dbReference type="GO" id="GO:0006355">
    <property type="term" value="P:regulation of DNA-templated transcription"/>
    <property type="evidence" value="ECO:0007669"/>
    <property type="project" value="InterPro"/>
</dbReference>
<dbReference type="Gene3D" id="1.10.10.10">
    <property type="entry name" value="Winged helix-like DNA-binding domain superfamily/Winged helix DNA-binding domain"/>
    <property type="match status" value="1"/>
</dbReference>
<reference evidence="1 2" key="1">
    <citation type="submission" date="2019-08" db="EMBL/GenBank/DDBJ databases">
        <title>In-depth cultivation of the pig gut microbiome towards novel bacterial diversity and tailored functional studies.</title>
        <authorList>
            <person name="Wylensek D."/>
            <person name="Hitch T.C.A."/>
            <person name="Clavel T."/>
        </authorList>
    </citation>
    <scope>NUCLEOTIDE SEQUENCE [LARGE SCALE GENOMIC DNA]</scope>
    <source>
        <strain evidence="1 2">NM-380-WT-3C1</strain>
    </source>
</reference>
<evidence type="ECO:0000313" key="1">
    <source>
        <dbReference type="EMBL" id="MSU06527.1"/>
    </source>
</evidence>
<dbReference type="AlphaFoldDB" id="A0A7X2PD30"/>
<dbReference type="InterPro" id="IPR016032">
    <property type="entry name" value="Sig_transdc_resp-reg_C-effctor"/>
</dbReference>
<dbReference type="EMBL" id="VUNN01000012">
    <property type="protein sequence ID" value="MSU06527.1"/>
    <property type="molecule type" value="Genomic_DNA"/>
</dbReference>
<keyword evidence="2" id="KW-1185">Reference proteome</keyword>